<dbReference type="KEGG" id="dfa:DFA_03153"/>
<evidence type="ECO:0000313" key="1">
    <source>
        <dbReference type="EMBL" id="EGG24908.1"/>
    </source>
</evidence>
<organism evidence="1 2">
    <name type="scientific">Cavenderia fasciculata</name>
    <name type="common">Slime mold</name>
    <name type="synonym">Dictyostelium fasciculatum</name>
    <dbReference type="NCBI Taxonomy" id="261658"/>
    <lineage>
        <taxon>Eukaryota</taxon>
        <taxon>Amoebozoa</taxon>
        <taxon>Evosea</taxon>
        <taxon>Eumycetozoa</taxon>
        <taxon>Dictyostelia</taxon>
        <taxon>Acytosteliales</taxon>
        <taxon>Cavenderiaceae</taxon>
        <taxon>Cavenderia</taxon>
    </lineage>
</organism>
<dbReference type="EMBL" id="GL883006">
    <property type="protein sequence ID" value="EGG24908.1"/>
    <property type="molecule type" value="Genomic_DNA"/>
</dbReference>
<name>F4PGS4_CACFS</name>
<dbReference type="RefSeq" id="XP_004362759.1">
    <property type="nucleotide sequence ID" value="XM_004362702.1"/>
</dbReference>
<sequence length="39" mass="4908">MVQIKRWINFHDTKIYKKKIIVFEYTLEKVYFTILLTKD</sequence>
<dbReference type="GeneID" id="14876863"/>
<gene>
    <name evidence="1" type="ORF">DFA_03153</name>
</gene>
<protein>
    <submittedName>
        <fullName evidence="1">Uncharacterized protein</fullName>
    </submittedName>
</protein>
<keyword evidence="2" id="KW-1185">Reference proteome</keyword>
<dbReference type="AlphaFoldDB" id="F4PGS4"/>
<evidence type="ECO:0000313" key="2">
    <source>
        <dbReference type="Proteomes" id="UP000007797"/>
    </source>
</evidence>
<reference evidence="2" key="1">
    <citation type="journal article" date="2011" name="Genome Res.">
        <title>Phylogeny-wide analysis of social amoeba genomes highlights ancient origins for complex intercellular communication.</title>
        <authorList>
            <person name="Heidel A.J."/>
            <person name="Lawal H.M."/>
            <person name="Felder M."/>
            <person name="Schilde C."/>
            <person name="Helps N.R."/>
            <person name="Tunggal B."/>
            <person name="Rivero F."/>
            <person name="John U."/>
            <person name="Schleicher M."/>
            <person name="Eichinger L."/>
            <person name="Platzer M."/>
            <person name="Noegel A.A."/>
            <person name="Schaap P."/>
            <person name="Gloeckner G."/>
        </authorList>
    </citation>
    <scope>NUCLEOTIDE SEQUENCE [LARGE SCALE GENOMIC DNA]</scope>
    <source>
        <strain evidence="2">SH3</strain>
    </source>
</reference>
<accession>F4PGS4</accession>
<proteinExistence type="predicted"/>
<dbReference type="Proteomes" id="UP000007797">
    <property type="component" value="Unassembled WGS sequence"/>
</dbReference>